<reference evidence="4 5" key="1">
    <citation type="submission" date="2019-12" db="EMBL/GenBank/DDBJ databases">
        <title>Novel species isolated from a subtropical stream in China.</title>
        <authorList>
            <person name="Lu H."/>
        </authorList>
    </citation>
    <scope>NUCLEOTIDE SEQUENCE [LARGE SCALE GENOMIC DNA]</scope>
    <source>
        <strain evidence="4 5">FT135W</strain>
    </source>
</reference>
<feature type="region of interest" description="Disordered" evidence="1">
    <location>
        <begin position="35"/>
        <end position="75"/>
    </location>
</feature>
<dbReference type="EMBL" id="WWCN01000004">
    <property type="protein sequence ID" value="MYM22591.1"/>
    <property type="molecule type" value="Genomic_DNA"/>
</dbReference>
<proteinExistence type="predicted"/>
<protein>
    <submittedName>
        <fullName evidence="4">DUF4124 domain-containing protein</fullName>
    </submittedName>
</protein>
<evidence type="ECO:0000256" key="1">
    <source>
        <dbReference type="SAM" id="MobiDB-lite"/>
    </source>
</evidence>
<feature type="chain" id="PRO_5026748931" evidence="2">
    <location>
        <begin position="22"/>
        <end position="162"/>
    </location>
</feature>
<dbReference type="RefSeq" id="WP_161006093.1">
    <property type="nucleotide sequence ID" value="NZ_WWCN01000004.1"/>
</dbReference>
<organism evidence="4 5">
    <name type="scientific">Duganella flavida</name>
    <dbReference type="NCBI Taxonomy" id="2692175"/>
    <lineage>
        <taxon>Bacteria</taxon>
        <taxon>Pseudomonadati</taxon>
        <taxon>Pseudomonadota</taxon>
        <taxon>Betaproteobacteria</taxon>
        <taxon>Burkholderiales</taxon>
        <taxon>Oxalobacteraceae</taxon>
        <taxon>Telluria group</taxon>
        <taxon>Duganella</taxon>
    </lineage>
</organism>
<feature type="region of interest" description="Disordered" evidence="1">
    <location>
        <begin position="89"/>
        <end position="162"/>
    </location>
</feature>
<gene>
    <name evidence="4" type="ORF">GTP46_08030</name>
</gene>
<keyword evidence="2" id="KW-0732">Signal</keyword>
<sequence length="162" mass="18018">MNYRNTLLTTLLLVAAPLAMAQYMWIDDKGIKQFSDRPPPPNIPEKRILKAPGKPLFNPNATEPEPAAETQAAKAAPTLAERNADFNKRRSEAADVAKQTAANAQRKADEAANCNAARQHQQALDQGLRLSSYDKNGERGYMNDDQREELRKNTQKVLADCK</sequence>
<keyword evidence="5" id="KW-1185">Reference proteome</keyword>
<comment type="caution">
    <text evidence="4">The sequence shown here is derived from an EMBL/GenBank/DDBJ whole genome shotgun (WGS) entry which is preliminary data.</text>
</comment>
<dbReference type="Proteomes" id="UP000479335">
    <property type="component" value="Unassembled WGS sequence"/>
</dbReference>
<feature type="compositionally biased region" description="Basic and acidic residues" evidence="1">
    <location>
        <begin position="135"/>
        <end position="152"/>
    </location>
</feature>
<dbReference type="AlphaFoldDB" id="A0A6L8KDT2"/>
<accession>A0A6L8KDT2</accession>
<feature type="domain" description="DUF4124" evidence="3">
    <location>
        <begin position="11"/>
        <end position="55"/>
    </location>
</feature>
<dbReference type="Pfam" id="PF13511">
    <property type="entry name" value="DUF4124"/>
    <property type="match status" value="1"/>
</dbReference>
<dbReference type="InterPro" id="IPR025392">
    <property type="entry name" value="DUF4124"/>
</dbReference>
<evidence type="ECO:0000313" key="5">
    <source>
        <dbReference type="Proteomes" id="UP000479335"/>
    </source>
</evidence>
<evidence type="ECO:0000313" key="4">
    <source>
        <dbReference type="EMBL" id="MYM22591.1"/>
    </source>
</evidence>
<name>A0A6L8KDT2_9BURK</name>
<feature type="compositionally biased region" description="Low complexity" evidence="1">
    <location>
        <begin position="61"/>
        <end position="75"/>
    </location>
</feature>
<feature type="signal peptide" evidence="2">
    <location>
        <begin position="1"/>
        <end position="21"/>
    </location>
</feature>
<evidence type="ECO:0000256" key="2">
    <source>
        <dbReference type="SAM" id="SignalP"/>
    </source>
</evidence>
<evidence type="ECO:0000259" key="3">
    <source>
        <dbReference type="Pfam" id="PF13511"/>
    </source>
</evidence>